<dbReference type="GO" id="GO:0020037">
    <property type="term" value="F:heme binding"/>
    <property type="evidence" value="ECO:0007669"/>
    <property type="project" value="TreeGrafter"/>
</dbReference>
<evidence type="ECO:0000256" key="1">
    <source>
        <dbReference type="ARBA" id="ARBA00001970"/>
    </source>
</evidence>
<feature type="transmembrane region" description="Helical" evidence="13">
    <location>
        <begin position="92"/>
        <end position="112"/>
    </location>
</feature>
<feature type="transmembrane region" description="Helical" evidence="13">
    <location>
        <begin position="54"/>
        <end position="71"/>
    </location>
</feature>
<keyword evidence="8" id="KW-0249">Electron transport</keyword>
<keyword evidence="6 13" id="KW-0812">Transmembrane</keyword>
<dbReference type="InterPro" id="IPR016174">
    <property type="entry name" value="Di-haem_cyt_TM"/>
</dbReference>
<keyword evidence="4" id="KW-1003">Cell membrane</keyword>
<feature type="transmembrane region" description="Helical" evidence="13">
    <location>
        <begin position="145"/>
        <end position="166"/>
    </location>
</feature>
<dbReference type="GO" id="GO:0022904">
    <property type="term" value="P:respiratory electron transport chain"/>
    <property type="evidence" value="ECO:0007669"/>
    <property type="project" value="InterPro"/>
</dbReference>
<dbReference type="OrthoDB" id="8589936at2"/>
<dbReference type="GO" id="GO:0005886">
    <property type="term" value="C:plasma membrane"/>
    <property type="evidence" value="ECO:0007669"/>
    <property type="project" value="UniProtKB-SubCell"/>
</dbReference>
<evidence type="ECO:0000256" key="4">
    <source>
        <dbReference type="ARBA" id="ARBA00022475"/>
    </source>
</evidence>
<evidence type="ECO:0000256" key="5">
    <source>
        <dbReference type="ARBA" id="ARBA00022617"/>
    </source>
</evidence>
<comment type="subcellular location">
    <subcellularLocation>
        <location evidence="2">Cell membrane</location>
        <topology evidence="2">Multi-pass membrane protein</topology>
    </subcellularLocation>
</comment>
<keyword evidence="11 13" id="KW-0472">Membrane</keyword>
<dbReference type="PANTHER" id="PTHR30529">
    <property type="entry name" value="CYTOCHROME B561"/>
    <property type="match status" value="1"/>
</dbReference>
<dbReference type="SUPFAM" id="SSF81342">
    <property type="entry name" value="Transmembrane di-heme cytochromes"/>
    <property type="match status" value="1"/>
</dbReference>
<dbReference type="EMBL" id="LNZC01000027">
    <property type="protein sequence ID" value="KTD76945.1"/>
    <property type="molecule type" value="Genomic_DNA"/>
</dbReference>
<dbReference type="Gene3D" id="1.20.950.20">
    <property type="entry name" value="Transmembrane di-heme cytochromes, Chain C"/>
    <property type="match status" value="2"/>
</dbReference>
<evidence type="ECO:0000313" key="16">
    <source>
        <dbReference type="Proteomes" id="UP000054662"/>
    </source>
</evidence>
<evidence type="ECO:0000313" key="15">
    <source>
        <dbReference type="EMBL" id="KTD76945.1"/>
    </source>
</evidence>
<name>A0A0W1A6G3_9GAMM</name>
<feature type="transmembrane region" description="Helical" evidence="13">
    <location>
        <begin position="12"/>
        <end position="34"/>
    </location>
</feature>
<evidence type="ECO:0000256" key="6">
    <source>
        <dbReference type="ARBA" id="ARBA00022692"/>
    </source>
</evidence>
<dbReference type="Proteomes" id="UP000054662">
    <property type="component" value="Unassembled WGS sequence"/>
</dbReference>
<evidence type="ECO:0000256" key="10">
    <source>
        <dbReference type="ARBA" id="ARBA00023004"/>
    </source>
</evidence>
<evidence type="ECO:0000256" key="2">
    <source>
        <dbReference type="ARBA" id="ARBA00004651"/>
    </source>
</evidence>
<keyword evidence="3" id="KW-0813">Transport</keyword>
<comment type="caution">
    <text evidence="15">The sequence shown here is derived from an EMBL/GenBank/DDBJ whole genome shotgun (WGS) entry which is preliminary data.</text>
</comment>
<keyword evidence="16" id="KW-1185">Reference proteome</keyword>
<evidence type="ECO:0000256" key="11">
    <source>
        <dbReference type="ARBA" id="ARBA00023136"/>
    </source>
</evidence>
<keyword evidence="10" id="KW-0408">Iron</keyword>
<sequence length="181" mass="20770">MKQTIDAGYSSVTKFFHWLIALLVIGMLCMGFFLEDIPEQYQGTAYMLHKSTGITLLFLMLMRAVWVGISGKPALPSSIKPWEKKLARFVQYGFYVLLFIMPMSGWIMSVAADRVPSYFGLFKMPLPWITPDTSLVELMKDSHEVIAWILILFICLHVLGALKHHFIDKNNILRRMLPGQK</sequence>
<evidence type="ECO:0000259" key="14">
    <source>
        <dbReference type="Pfam" id="PF01292"/>
    </source>
</evidence>
<evidence type="ECO:0000256" key="9">
    <source>
        <dbReference type="ARBA" id="ARBA00022989"/>
    </source>
</evidence>
<keyword evidence="5" id="KW-0349">Heme</keyword>
<dbReference type="Pfam" id="PF01292">
    <property type="entry name" value="Ni_hydr_CYTB"/>
    <property type="match status" value="1"/>
</dbReference>
<reference evidence="15 16" key="1">
    <citation type="submission" date="2015-11" db="EMBL/GenBank/DDBJ databases">
        <title>Genomic analysis of 38 Legionella species identifies large and diverse effector repertoires.</title>
        <authorList>
            <person name="Burstein D."/>
            <person name="Amaro F."/>
            <person name="Zusman T."/>
            <person name="Lifshitz Z."/>
            <person name="Cohen O."/>
            <person name="Gilbert J.A."/>
            <person name="Pupko T."/>
            <person name="Shuman H.A."/>
            <person name="Segal G."/>
        </authorList>
    </citation>
    <scope>NUCLEOTIDE SEQUENCE [LARGE SCALE GENOMIC DNA]</scope>
    <source>
        <strain evidence="15 16">ATCC 49508</strain>
    </source>
</reference>
<evidence type="ECO:0000256" key="12">
    <source>
        <dbReference type="ARBA" id="ARBA00037975"/>
    </source>
</evidence>
<feature type="domain" description="Cytochrome b561 bacterial/Ni-hydrogenase" evidence="14">
    <location>
        <begin position="9"/>
        <end position="179"/>
    </location>
</feature>
<keyword evidence="9 13" id="KW-1133">Transmembrane helix</keyword>
<dbReference type="STRING" id="45076.Lwor_2170"/>
<accession>A0A0W1A6G3</accession>
<evidence type="ECO:0000256" key="13">
    <source>
        <dbReference type="SAM" id="Phobius"/>
    </source>
</evidence>
<dbReference type="InterPro" id="IPR011577">
    <property type="entry name" value="Cyt_b561_bac/Ni-Hgenase"/>
</dbReference>
<gene>
    <name evidence="15" type="primary">cybB</name>
    <name evidence="15" type="ORF">Lwor_2170</name>
</gene>
<evidence type="ECO:0000256" key="8">
    <source>
        <dbReference type="ARBA" id="ARBA00022982"/>
    </source>
</evidence>
<evidence type="ECO:0000256" key="7">
    <source>
        <dbReference type="ARBA" id="ARBA00022723"/>
    </source>
</evidence>
<dbReference type="GO" id="GO:0009055">
    <property type="term" value="F:electron transfer activity"/>
    <property type="evidence" value="ECO:0007669"/>
    <property type="project" value="InterPro"/>
</dbReference>
<dbReference type="InterPro" id="IPR052168">
    <property type="entry name" value="Cytochrome_b561_oxidase"/>
</dbReference>
<comment type="similarity">
    <text evidence="12">Belongs to the cytochrome b561 family.</text>
</comment>
<dbReference type="AlphaFoldDB" id="A0A0W1A6G3"/>
<organism evidence="15 16">
    <name type="scientific">Legionella worsleiensis</name>
    <dbReference type="NCBI Taxonomy" id="45076"/>
    <lineage>
        <taxon>Bacteria</taxon>
        <taxon>Pseudomonadati</taxon>
        <taxon>Pseudomonadota</taxon>
        <taxon>Gammaproteobacteria</taxon>
        <taxon>Legionellales</taxon>
        <taxon>Legionellaceae</taxon>
        <taxon>Legionella</taxon>
    </lineage>
</organism>
<dbReference type="PATRIC" id="fig|45076.6.peg.2377"/>
<dbReference type="RefSeq" id="WP_058493931.1">
    <property type="nucleotide sequence ID" value="NZ_CBCRUR010000008.1"/>
</dbReference>
<protein>
    <submittedName>
        <fullName evidence="15">Cytochrome b-561 transmembrane protein</fullName>
    </submittedName>
</protein>
<evidence type="ECO:0000256" key="3">
    <source>
        <dbReference type="ARBA" id="ARBA00022448"/>
    </source>
</evidence>
<dbReference type="PANTHER" id="PTHR30529:SF1">
    <property type="entry name" value="CYTOCHROME B561 HOMOLOG 2"/>
    <property type="match status" value="1"/>
</dbReference>
<keyword evidence="7" id="KW-0479">Metal-binding</keyword>
<comment type="cofactor">
    <cofactor evidence="1">
        <name>heme b</name>
        <dbReference type="ChEBI" id="CHEBI:60344"/>
    </cofactor>
</comment>
<dbReference type="GO" id="GO:0046872">
    <property type="term" value="F:metal ion binding"/>
    <property type="evidence" value="ECO:0007669"/>
    <property type="project" value="UniProtKB-KW"/>
</dbReference>
<proteinExistence type="inferred from homology"/>